<comment type="function">
    <text evidence="4">Cell division protein that is part of the divisome complex and is recruited early to the Z-ring. Probably stimulates Z-ring formation, perhaps through the cross-linking of FtsZ protofilaments. Its function overlaps with FtsA.</text>
</comment>
<reference evidence="5" key="1">
    <citation type="submission" date="2023-03" db="EMBL/GenBank/DDBJ databases">
        <title>Actinorhabdospora filicis NBRC 111898.</title>
        <authorList>
            <person name="Ichikawa N."/>
            <person name="Sato H."/>
            <person name="Tonouchi N."/>
        </authorList>
    </citation>
    <scope>NUCLEOTIDE SEQUENCE</scope>
    <source>
        <strain evidence="5">NBRC 111898</strain>
    </source>
</reference>
<dbReference type="PANTHER" id="PTHR35798:SF1">
    <property type="entry name" value="CELL DIVISION PROTEIN SEPF"/>
    <property type="match status" value="1"/>
</dbReference>
<dbReference type="InterPro" id="IPR038594">
    <property type="entry name" value="SepF-like_sf"/>
</dbReference>
<dbReference type="GO" id="GO:0000917">
    <property type="term" value="P:division septum assembly"/>
    <property type="evidence" value="ECO:0007669"/>
    <property type="project" value="UniProtKB-KW"/>
</dbReference>
<protein>
    <recommendedName>
        <fullName evidence="7">Cell division protein SepF</fullName>
    </recommendedName>
</protein>
<dbReference type="PANTHER" id="PTHR35798">
    <property type="entry name" value="CELL DIVISION PROTEIN SEPF"/>
    <property type="match status" value="1"/>
</dbReference>
<proteinExistence type="predicted"/>
<dbReference type="InterPro" id="IPR023052">
    <property type="entry name" value="Cell_div_SepF"/>
</dbReference>
<evidence type="ECO:0000256" key="4">
    <source>
        <dbReference type="ARBA" id="ARBA00044936"/>
    </source>
</evidence>
<gene>
    <name evidence="5" type="ORF">Afil01_25560</name>
</gene>
<name>A0A9W6W8N5_9ACTN</name>
<evidence type="ECO:0000256" key="1">
    <source>
        <dbReference type="ARBA" id="ARBA00022618"/>
    </source>
</evidence>
<keyword evidence="6" id="KW-1185">Reference proteome</keyword>
<keyword evidence="3" id="KW-0131">Cell cycle</keyword>
<keyword evidence="2" id="KW-0717">Septation</keyword>
<keyword evidence="1" id="KW-0132">Cell division</keyword>
<evidence type="ECO:0000313" key="6">
    <source>
        <dbReference type="Proteomes" id="UP001165079"/>
    </source>
</evidence>
<organism evidence="5 6">
    <name type="scientific">Actinorhabdospora filicis</name>
    <dbReference type="NCBI Taxonomy" id="1785913"/>
    <lineage>
        <taxon>Bacteria</taxon>
        <taxon>Bacillati</taxon>
        <taxon>Actinomycetota</taxon>
        <taxon>Actinomycetes</taxon>
        <taxon>Micromonosporales</taxon>
        <taxon>Micromonosporaceae</taxon>
        <taxon>Actinorhabdospora</taxon>
    </lineage>
</organism>
<comment type="caution">
    <text evidence="5">The sequence shown here is derived from an EMBL/GenBank/DDBJ whole genome shotgun (WGS) entry which is preliminary data.</text>
</comment>
<dbReference type="Proteomes" id="UP001165079">
    <property type="component" value="Unassembled WGS sequence"/>
</dbReference>
<dbReference type="AlphaFoldDB" id="A0A9W6W8N5"/>
<dbReference type="EMBL" id="BSTX01000001">
    <property type="protein sequence ID" value="GLZ77749.1"/>
    <property type="molecule type" value="Genomic_DNA"/>
</dbReference>
<sequence>MRLGAVVTIAPRDHRSPIAEISHHIRNGRVVSLDLSHMDERDVIRLVDFCSGLISGVSGWIFRVSDSVLLLTPGPTADSP</sequence>
<evidence type="ECO:0000313" key="5">
    <source>
        <dbReference type="EMBL" id="GLZ77749.1"/>
    </source>
</evidence>
<dbReference type="Gene3D" id="3.30.110.150">
    <property type="entry name" value="SepF-like protein"/>
    <property type="match status" value="1"/>
</dbReference>
<evidence type="ECO:0008006" key="7">
    <source>
        <dbReference type="Google" id="ProtNLM"/>
    </source>
</evidence>
<dbReference type="InterPro" id="IPR007561">
    <property type="entry name" value="Cell_div_SepF/SepF-rel"/>
</dbReference>
<accession>A0A9W6W8N5</accession>
<evidence type="ECO:0000256" key="2">
    <source>
        <dbReference type="ARBA" id="ARBA00023210"/>
    </source>
</evidence>
<evidence type="ECO:0000256" key="3">
    <source>
        <dbReference type="ARBA" id="ARBA00023306"/>
    </source>
</evidence>
<dbReference type="Pfam" id="PF04472">
    <property type="entry name" value="SepF"/>
    <property type="match status" value="1"/>
</dbReference>